<dbReference type="Proteomes" id="UP000492821">
    <property type="component" value="Unassembled WGS sequence"/>
</dbReference>
<proteinExistence type="predicted"/>
<evidence type="ECO:0000313" key="2">
    <source>
        <dbReference type="WBParaSite" id="Pan_g5660.t1"/>
    </source>
</evidence>
<dbReference type="AlphaFoldDB" id="A0A7E4W3G8"/>
<sequence>MIASVSSLKPQCFLKNNTLSTTPINPASHYKLHYTHYAAFIAWRQSTGTALRMAGSMDEIRARRRHCASTSYVSLAFSIQFKPILCRWVVFLSICFSIATTPTTDDRHPSSRETAIHPISVAKPLPNPRETRNRYFGLSWKV</sequence>
<keyword evidence="1" id="KW-1185">Reference proteome</keyword>
<organism evidence="1 2">
    <name type="scientific">Panagrellus redivivus</name>
    <name type="common">Microworm</name>
    <dbReference type="NCBI Taxonomy" id="6233"/>
    <lineage>
        <taxon>Eukaryota</taxon>
        <taxon>Metazoa</taxon>
        <taxon>Ecdysozoa</taxon>
        <taxon>Nematoda</taxon>
        <taxon>Chromadorea</taxon>
        <taxon>Rhabditida</taxon>
        <taxon>Tylenchina</taxon>
        <taxon>Panagrolaimomorpha</taxon>
        <taxon>Panagrolaimoidea</taxon>
        <taxon>Panagrolaimidae</taxon>
        <taxon>Panagrellus</taxon>
    </lineage>
</organism>
<name>A0A7E4W3G8_PANRE</name>
<reference evidence="1" key="1">
    <citation type="journal article" date="2013" name="Genetics">
        <title>The draft genome and transcriptome of Panagrellus redivivus are shaped by the harsh demands of a free-living lifestyle.</title>
        <authorList>
            <person name="Srinivasan J."/>
            <person name="Dillman A.R."/>
            <person name="Macchietto M.G."/>
            <person name="Heikkinen L."/>
            <person name="Lakso M."/>
            <person name="Fracchia K.M."/>
            <person name="Antoshechkin I."/>
            <person name="Mortazavi A."/>
            <person name="Wong G."/>
            <person name="Sternberg P.W."/>
        </authorList>
    </citation>
    <scope>NUCLEOTIDE SEQUENCE [LARGE SCALE GENOMIC DNA]</scope>
    <source>
        <strain evidence="1">MT8872</strain>
    </source>
</reference>
<reference evidence="2" key="2">
    <citation type="submission" date="2020-10" db="UniProtKB">
        <authorList>
            <consortium name="WormBaseParasite"/>
        </authorList>
    </citation>
    <scope>IDENTIFICATION</scope>
</reference>
<dbReference type="WBParaSite" id="Pan_g5660.t1">
    <property type="protein sequence ID" value="Pan_g5660.t1"/>
    <property type="gene ID" value="Pan_g5660"/>
</dbReference>
<protein>
    <submittedName>
        <fullName evidence="2">Secreted protein</fullName>
    </submittedName>
</protein>
<accession>A0A7E4W3G8</accession>
<evidence type="ECO:0000313" key="1">
    <source>
        <dbReference type="Proteomes" id="UP000492821"/>
    </source>
</evidence>